<feature type="compositionally biased region" description="Polar residues" evidence="1">
    <location>
        <begin position="331"/>
        <end position="343"/>
    </location>
</feature>
<dbReference type="RefSeq" id="WP_236957827.1">
    <property type="nucleotide sequence ID" value="NZ_JAETXX010000001.1"/>
</dbReference>
<keyword evidence="2" id="KW-0812">Transmembrane</keyword>
<dbReference type="InterPro" id="IPR011250">
    <property type="entry name" value="OMP/PagP_B-barrel"/>
</dbReference>
<evidence type="ECO:0000313" key="5">
    <source>
        <dbReference type="Proteomes" id="UP000829517"/>
    </source>
</evidence>
<comment type="caution">
    <text evidence="4">The sequence shown here is derived from an EMBL/GenBank/DDBJ whole genome shotgun (WGS) entry which is preliminary data.</text>
</comment>
<keyword evidence="2" id="KW-0472">Membrane</keyword>
<feature type="region of interest" description="Disordered" evidence="1">
    <location>
        <begin position="133"/>
        <end position="163"/>
    </location>
</feature>
<feature type="domain" description="Outer membrane protein beta-barrel" evidence="3">
    <location>
        <begin position="233"/>
        <end position="436"/>
    </location>
</feature>
<gene>
    <name evidence="4" type="ORF">JM658_03430</name>
</gene>
<evidence type="ECO:0000313" key="4">
    <source>
        <dbReference type="EMBL" id="MCF8713869.1"/>
    </source>
</evidence>
<organism evidence="4 5">
    <name type="scientific">Joostella atrarenae</name>
    <dbReference type="NCBI Taxonomy" id="679257"/>
    <lineage>
        <taxon>Bacteria</taxon>
        <taxon>Pseudomonadati</taxon>
        <taxon>Bacteroidota</taxon>
        <taxon>Flavobacteriia</taxon>
        <taxon>Flavobacteriales</taxon>
        <taxon>Flavobacteriaceae</taxon>
        <taxon>Joostella</taxon>
    </lineage>
</organism>
<dbReference type="Proteomes" id="UP000829517">
    <property type="component" value="Unassembled WGS sequence"/>
</dbReference>
<reference evidence="4 5" key="1">
    <citation type="submission" date="2021-01" db="EMBL/GenBank/DDBJ databases">
        <title>Genome sequencing of Joostella atrarenae M1-2 (= KCTC 23194).</title>
        <authorList>
            <person name="Zakaria M.R."/>
            <person name="Lam M.Q."/>
            <person name="Chong C.S."/>
        </authorList>
    </citation>
    <scope>NUCLEOTIDE SEQUENCE [LARGE SCALE GENOMIC DNA]</scope>
    <source>
        <strain evidence="4 5">M1-2</strain>
    </source>
</reference>
<name>A0ABS9J0B0_9FLAO</name>
<evidence type="ECO:0000256" key="2">
    <source>
        <dbReference type="SAM" id="Phobius"/>
    </source>
</evidence>
<proteinExistence type="predicted"/>
<feature type="region of interest" description="Disordered" evidence="1">
    <location>
        <begin position="331"/>
        <end position="353"/>
    </location>
</feature>
<feature type="compositionally biased region" description="Low complexity" evidence="1">
    <location>
        <begin position="148"/>
        <end position="157"/>
    </location>
</feature>
<dbReference type="Pfam" id="PF13568">
    <property type="entry name" value="OMP_b-brl_2"/>
    <property type="match status" value="1"/>
</dbReference>
<keyword evidence="2" id="KW-1133">Transmembrane helix</keyword>
<accession>A0ABS9J0B0</accession>
<evidence type="ECO:0000259" key="3">
    <source>
        <dbReference type="Pfam" id="PF13568"/>
    </source>
</evidence>
<evidence type="ECO:0000256" key="1">
    <source>
        <dbReference type="SAM" id="MobiDB-lite"/>
    </source>
</evidence>
<feature type="transmembrane region" description="Helical" evidence="2">
    <location>
        <begin position="47"/>
        <end position="69"/>
    </location>
</feature>
<keyword evidence="5" id="KW-1185">Reference proteome</keyword>
<dbReference type="EMBL" id="JAETXX010000001">
    <property type="protein sequence ID" value="MCF8713869.1"/>
    <property type="molecule type" value="Genomic_DNA"/>
</dbReference>
<dbReference type="SUPFAM" id="SSF56925">
    <property type="entry name" value="OMPA-like"/>
    <property type="match status" value="1"/>
</dbReference>
<protein>
    <submittedName>
        <fullName evidence="4">PorT family protein</fullName>
    </submittedName>
</protein>
<dbReference type="InterPro" id="IPR025665">
    <property type="entry name" value="Beta-barrel_OMP_2"/>
</dbReference>
<sequence>MKDKKNIERLFQEKFKDFDAAPPEHIWSSIETSLDNKGKQNRKVIPIWWRLGGAAAAVALLLLLGSLFLNTPNNAIPSTETITNKPATPSEEKNTNILNEEPAITPKNAIAEEENNEKETLDNIKNPATKKEVNSNNTRVAVSEKSTNKANNNTSKNPINYPEVDKSFANKESSVANKEVAEDNNLVAKNLPQTEEEKDTDIDDSKKRSLLDVVAEMEKEETEVAVNEPKASRWSVNPNIAPVYYNSLSKGSPINREFSSNSKEGAINMSYGINVAYNVSKRLSVRSGVNNVNMGYSTNNIEFSPAVFGSTQSLSTVTFNRSDALLNVSSSKNPSFSATSEFQGKTDDSSEGTMNQEFGYIEVPMELKYRLLDKKFGINIIGGVSSLFLTNNEVTLQSNNLAAEIGEANNLNDLSFSTNIGLGVDYQVSNKLLFNIEPMFKYQLNTFSREDGGFSPYILGVYSGLSFKF</sequence>